<feature type="domain" description="Cytochrome c" evidence="5">
    <location>
        <begin position="898"/>
        <end position="1031"/>
    </location>
</feature>
<evidence type="ECO:0000256" key="4">
    <source>
        <dbReference type="PROSITE-ProRule" id="PRU00433"/>
    </source>
</evidence>
<evidence type="ECO:0000256" key="1">
    <source>
        <dbReference type="ARBA" id="ARBA00022617"/>
    </source>
</evidence>
<dbReference type="PANTHER" id="PTHR33546:SF1">
    <property type="entry name" value="LARGE, MULTIFUNCTIONAL SECRETED PROTEIN"/>
    <property type="match status" value="1"/>
</dbReference>
<dbReference type="EMBL" id="SJPN01000001">
    <property type="protein sequence ID" value="TWU08075.1"/>
    <property type="molecule type" value="Genomic_DNA"/>
</dbReference>
<accession>A0A5C6B6Z3</accession>
<gene>
    <name evidence="6" type="ORF">Pla52n_06560</name>
</gene>
<keyword evidence="2 4" id="KW-0479">Metal-binding</keyword>
<name>A0A5C6B6Z3_9BACT</name>
<dbReference type="PROSITE" id="PS51007">
    <property type="entry name" value="CYTC"/>
    <property type="match status" value="1"/>
</dbReference>
<dbReference type="Pfam" id="PF00034">
    <property type="entry name" value="Cytochrom_C"/>
    <property type="match status" value="1"/>
</dbReference>
<dbReference type="SUPFAM" id="SSF63829">
    <property type="entry name" value="Calcium-dependent phosphotriesterase"/>
    <property type="match status" value="1"/>
</dbReference>
<dbReference type="InterPro" id="IPR036909">
    <property type="entry name" value="Cyt_c-like_dom_sf"/>
</dbReference>
<evidence type="ECO:0000313" key="6">
    <source>
        <dbReference type="EMBL" id="TWU08075.1"/>
    </source>
</evidence>
<comment type="caution">
    <text evidence="6">The sequence shown here is derived from an EMBL/GenBank/DDBJ whole genome shotgun (WGS) entry which is preliminary data.</text>
</comment>
<dbReference type="GO" id="GO:0020037">
    <property type="term" value="F:heme binding"/>
    <property type="evidence" value="ECO:0007669"/>
    <property type="project" value="InterPro"/>
</dbReference>
<sequence length="1034" mass="114041">MLYYHVDLERGIHRDVPPAFLLHYAVLTDRTALRNRMSLHIARFLLLAALGLAARFAFAAEGQHVAQPAWGVALSQADSFSKIEVAEPFEVELAAAEPLVMDPVDFDWGPDGRLWVAEMADYPHGLDGQGQPGGRIRVLTDRDGDGRYEHASLFADKLNTPTGVLAWRDGVLVTACPDVLYLADTTGDGIADHVEKLYSGFGVGNEQHRVNGLRWGLDNWVYLANGDSGGTVISHRTGKEVDIRGRDLRIRPDTGEIETQSGQTQFGRNRDNWGNWFGCNNPNPIFHYVLDESYLARNPHLVPPKVRRDIRIGDAVVYPIGPIISHCDPKYRPIGATPIFTSACGTIVYRDNLFGDQYTDVTFTSEPVYNIVHARKLIPRGVTFESVKLQDDEREFLRSADPWSRPTGLHVGPDGALYVADMVREVIEHPEWIADELEQTLDLRAGAELGRLYRIAPKDAPRRPFQRLDQLTATDLVDALDSPSGWQRDMVQRMLLWKAVESTEADAAILCSRLHGVLSSHSNPLARLHALATLSGIGQVSDEDLRLGMRDAHAGIRRHAIRILGEQVRQGDGTIENQWQTDIERLIDDADPMIRLQLAYSLGEFRNAWAFEMLASIATRVNDDPYLSAAVLSSVHKQNVQAITSAICRDGHCQSSMAGTMAAMAIKLNAPTAASHWLQSIASNIASNVDSMPDSQPDIPTWQSLDRFFQSLGGSDRELERQLDTNGTASLRRLHRLAYETTGSPDAPLANRLAGIKLLGRLKSERVADTELLTGFLSPQTPVELQQAAVATLAGMESADVPSILTASWDTHGPALRDQILGTLLSRTSWTSELLSKIEQGVISQNSLSGTQRSQLSQHRDTSIRERAAKVLQAVDSDRERVLQAYSRSLRVIDDGRADADRGRVVFTTKCTACHRLGGQGNAIAPDLAALTNRSPAAILTAIIDPSRAVEAKYQQYQLLLRDGRTLVGMLTEETANSLTLASADGKTQSFLRNEIELLRGSPISMMPVGLEQEISVEQMADLLRYILDQPPTK</sequence>
<dbReference type="InterPro" id="IPR011989">
    <property type="entry name" value="ARM-like"/>
</dbReference>
<organism evidence="6 7">
    <name type="scientific">Stieleria varia</name>
    <dbReference type="NCBI Taxonomy" id="2528005"/>
    <lineage>
        <taxon>Bacteria</taxon>
        <taxon>Pseudomonadati</taxon>
        <taxon>Planctomycetota</taxon>
        <taxon>Planctomycetia</taxon>
        <taxon>Pirellulales</taxon>
        <taxon>Pirellulaceae</taxon>
        <taxon>Stieleria</taxon>
    </lineage>
</organism>
<dbReference type="Proteomes" id="UP000320176">
    <property type="component" value="Unassembled WGS sequence"/>
</dbReference>
<dbReference type="AlphaFoldDB" id="A0A5C6B6Z3"/>
<dbReference type="SUPFAM" id="SSF48371">
    <property type="entry name" value="ARM repeat"/>
    <property type="match status" value="1"/>
</dbReference>
<evidence type="ECO:0000256" key="3">
    <source>
        <dbReference type="ARBA" id="ARBA00023004"/>
    </source>
</evidence>
<reference evidence="6 7" key="1">
    <citation type="submission" date="2019-02" db="EMBL/GenBank/DDBJ databases">
        <title>Deep-cultivation of Planctomycetes and their phenomic and genomic characterization uncovers novel biology.</title>
        <authorList>
            <person name="Wiegand S."/>
            <person name="Jogler M."/>
            <person name="Boedeker C."/>
            <person name="Pinto D."/>
            <person name="Vollmers J."/>
            <person name="Rivas-Marin E."/>
            <person name="Kohn T."/>
            <person name="Peeters S.H."/>
            <person name="Heuer A."/>
            <person name="Rast P."/>
            <person name="Oberbeckmann S."/>
            <person name="Bunk B."/>
            <person name="Jeske O."/>
            <person name="Meyerdierks A."/>
            <person name="Storesund J.E."/>
            <person name="Kallscheuer N."/>
            <person name="Luecker S."/>
            <person name="Lage O.M."/>
            <person name="Pohl T."/>
            <person name="Merkel B.J."/>
            <person name="Hornburger P."/>
            <person name="Mueller R.-W."/>
            <person name="Bruemmer F."/>
            <person name="Labrenz M."/>
            <person name="Spormann A.M."/>
            <person name="Op Den Camp H."/>
            <person name="Overmann J."/>
            <person name="Amann R."/>
            <person name="Jetten M.S.M."/>
            <person name="Mascher T."/>
            <person name="Medema M.H."/>
            <person name="Devos D.P."/>
            <person name="Kaster A.-K."/>
            <person name="Ovreas L."/>
            <person name="Rohde M."/>
            <person name="Galperin M.Y."/>
            <person name="Jogler C."/>
        </authorList>
    </citation>
    <scope>NUCLEOTIDE SEQUENCE [LARGE SCALE GENOMIC DNA]</scope>
    <source>
        <strain evidence="6 7">Pla52n</strain>
    </source>
</reference>
<protein>
    <submittedName>
        <fullName evidence="6">Cytochrome c</fullName>
    </submittedName>
</protein>
<dbReference type="Gene3D" id="2.120.10.30">
    <property type="entry name" value="TolB, C-terminal domain"/>
    <property type="match status" value="1"/>
</dbReference>
<proteinExistence type="predicted"/>
<dbReference type="Gene3D" id="1.25.10.10">
    <property type="entry name" value="Leucine-rich Repeat Variant"/>
    <property type="match status" value="1"/>
</dbReference>
<dbReference type="Pfam" id="PF23500">
    <property type="entry name" value="DUF7133"/>
    <property type="match status" value="1"/>
</dbReference>
<dbReference type="InterPro" id="IPR013428">
    <property type="entry name" value="Membrane-bound_put_N"/>
</dbReference>
<keyword evidence="3 4" id="KW-0408">Iron</keyword>
<dbReference type="InterPro" id="IPR055557">
    <property type="entry name" value="DUF7133"/>
</dbReference>
<dbReference type="NCBIfam" id="TIGR02603">
    <property type="entry name" value="CxxCH_TIGR02603"/>
    <property type="match status" value="1"/>
</dbReference>
<dbReference type="GO" id="GO:0046872">
    <property type="term" value="F:metal ion binding"/>
    <property type="evidence" value="ECO:0007669"/>
    <property type="project" value="UniProtKB-KW"/>
</dbReference>
<dbReference type="InterPro" id="IPR009056">
    <property type="entry name" value="Cyt_c-like_dom"/>
</dbReference>
<dbReference type="InterPro" id="IPR011042">
    <property type="entry name" value="6-blade_b-propeller_TolB-like"/>
</dbReference>
<dbReference type="SUPFAM" id="SSF46626">
    <property type="entry name" value="Cytochrome c"/>
    <property type="match status" value="1"/>
</dbReference>
<dbReference type="NCBIfam" id="TIGR02604">
    <property type="entry name" value="Piru_Ver_Nterm"/>
    <property type="match status" value="1"/>
</dbReference>
<evidence type="ECO:0000313" key="7">
    <source>
        <dbReference type="Proteomes" id="UP000320176"/>
    </source>
</evidence>
<keyword evidence="7" id="KW-1185">Reference proteome</keyword>
<dbReference type="Gene3D" id="1.10.760.10">
    <property type="entry name" value="Cytochrome c-like domain"/>
    <property type="match status" value="1"/>
</dbReference>
<dbReference type="InterPro" id="IPR016024">
    <property type="entry name" value="ARM-type_fold"/>
</dbReference>
<dbReference type="InterPro" id="IPR013427">
    <property type="entry name" value="Haem-bd_dom_put"/>
</dbReference>
<evidence type="ECO:0000259" key="5">
    <source>
        <dbReference type="PROSITE" id="PS51007"/>
    </source>
</evidence>
<dbReference type="GO" id="GO:0009055">
    <property type="term" value="F:electron transfer activity"/>
    <property type="evidence" value="ECO:0007669"/>
    <property type="project" value="InterPro"/>
</dbReference>
<keyword evidence="1 4" id="KW-0349">Heme</keyword>
<dbReference type="PANTHER" id="PTHR33546">
    <property type="entry name" value="LARGE, MULTIFUNCTIONAL SECRETED PROTEIN-RELATED"/>
    <property type="match status" value="1"/>
</dbReference>
<evidence type="ECO:0000256" key="2">
    <source>
        <dbReference type="ARBA" id="ARBA00022723"/>
    </source>
</evidence>